<dbReference type="Gene3D" id="3.40.50.300">
    <property type="entry name" value="P-loop containing nucleotide triphosphate hydrolases"/>
    <property type="match status" value="1"/>
</dbReference>
<name>A0AAW5B5M4_9BACI</name>
<proteinExistence type="predicted"/>
<reference evidence="3 4" key="1">
    <citation type="journal article" date="2022" name="Evol. Bioinform. Online">
        <title>Draft Genome Sequence of Oceanobacillus jordanicus Strain GSFE11, a Halotolerant Plant Growth-Promoting Bacterial Endophyte Isolated From the Jordan Valley.</title>
        <authorList>
            <person name="Alhindi T."/>
            <person name="Albdaiwi R."/>
        </authorList>
    </citation>
    <scope>NUCLEOTIDE SEQUENCE [LARGE SCALE GENOMIC DNA]</scope>
    <source>
        <strain evidence="3 4">GSFE11</strain>
    </source>
</reference>
<accession>A0AAW5B5M4</accession>
<comment type="caution">
    <text evidence="3">The sequence shown here is derived from an EMBL/GenBank/DDBJ whole genome shotgun (WGS) entry which is preliminary data.</text>
</comment>
<dbReference type="GO" id="GO:0016887">
    <property type="term" value="F:ATP hydrolysis activity"/>
    <property type="evidence" value="ECO:0007669"/>
    <property type="project" value="InterPro"/>
</dbReference>
<feature type="domain" description="AAA+ ATPase" evidence="2">
    <location>
        <begin position="49"/>
        <end position="232"/>
    </location>
</feature>
<dbReference type="InterPro" id="IPR003593">
    <property type="entry name" value="AAA+_ATPase"/>
</dbReference>
<evidence type="ECO:0000256" key="1">
    <source>
        <dbReference type="SAM" id="MobiDB-lite"/>
    </source>
</evidence>
<evidence type="ECO:0000313" key="4">
    <source>
        <dbReference type="Proteomes" id="UP001199631"/>
    </source>
</evidence>
<evidence type="ECO:0000313" key="3">
    <source>
        <dbReference type="EMBL" id="MCG3419721.1"/>
    </source>
</evidence>
<dbReference type="SMART" id="SM00382">
    <property type="entry name" value="AAA"/>
    <property type="match status" value="1"/>
</dbReference>
<dbReference type="EMBL" id="JAIFZM010000008">
    <property type="protein sequence ID" value="MCG3419721.1"/>
    <property type="molecule type" value="Genomic_DNA"/>
</dbReference>
<dbReference type="Pfam" id="PF13401">
    <property type="entry name" value="AAA_22"/>
    <property type="match status" value="1"/>
</dbReference>
<dbReference type="SUPFAM" id="SSF52540">
    <property type="entry name" value="P-loop containing nucleoside triphosphate hydrolases"/>
    <property type="match status" value="1"/>
</dbReference>
<dbReference type="Proteomes" id="UP001199631">
    <property type="component" value="Unassembled WGS sequence"/>
</dbReference>
<gene>
    <name evidence="3" type="ORF">K3T81_11205</name>
</gene>
<protein>
    <submittedName>
        <fullName evidence="3">TniB family NTP-binding protein</fullName>
    </submittedName>
</protein>
<evidence type="ECO:0000259" key="2">
    <source>
        <dbReference type="SMART" id="SM00382"/>
    </source>
</evidence>
<organism evidence="3 4">
    <name type="scientific">Oceanobacillus jordanicus</name>
    <dbReference type="NCBI Taxonomy" id="2867266"/>
    <lineage>
        <taxon>Bacteria</taxon>
        <taxon>Bacillati</taxon>
        <taxon>Bacillota</taxon>
        <taxon>Bacilli</taxon>
        <taxon>Bacillales</taxon>
        <taxon>Bacillaceae</taxon>
        <taxon>Oceanobacillus</taxon>
    </lineage>
</organism>
<keyword evidence="4" id="KW-1185">Reference proteome</keyword>
<dbReference type="RefSeq" id="WP_238020184.1">
    <property type="nucleotide sequence ID" value="NZ_JAIFZM010000008.1"/>
</dbReference>
<dbReference type="InterPro" id="IPR027417">
    <property type="entry name" value="P-loop_NTPase"/>
</dbReference>
<feature type="region of interest" description="Disordered" evidence="1">
    <location>
        <begin position="351"/>
        <end position="381"/>
    </location>
</feature>
<dbReference type="InterPro" id="IPR049945">
    <property type="entry name" value="AAA_22"/>
</dbReference>
<sequence length="381" mass="44390">MEENKEVFYGQTTTTILEKKNFFRDRTINHPIIQRVHTTLIEKIEESKRGRVYQVFGPTGVGKSTLCKRVKIEILNKYHTLLQEDKGIIPIVSIELPSPDNGKFNWKDFYRRMLKEMNEPLIEYKIVSEPEKRKDKRYIPNHLPSTAPELRESLENAIIHRETKIILLDEAQHLLKIPGAKAIQDQMDAIKSIANLTGAVFVMFGTYDLMSFFDLNGQLGRRTNEIHFRRYDLNIAQDVREFKSVIYTFENHLPLSEKSELVMHWEFLYERTVGCIGILKEWLDVCLIQALNRKLPSISYEILKNNAPLPSKALKIAEEAIRGERDMKKREDDSYKLQQLLGLSKLMDLEDSKKSNNKTKNKEVGKRNPNRDEIGITEKEA</sequence>
<dbReference type="AlphaFoldDB" id="A0AAW5B5M4"/>